<evidence type="ECO:0000256" key="10">
    <source>
        <dbReference type="SAM" id="MobiDB-lite"/>
    </source>
</evidence>
<gene>
    <name evidence="14" type="ORF">IWA51_05115</name>
</gene>
<keyword evidence="6" id="KW-0145">Chemotaxis</keyword>
<evidence type="ECO:0000313" key="15">
    <source>
        <dbReference type="Proteomes" id="UP000595224"/>
    </source>
</evidence>
<dbReference type="KEGG" id="tper:IWA51_05115"/>
<dbReference type="GO" id="GO:0003774">
    <property type="term" value="F:cytoskeletal motor activity"/>
    <property type="evidence" value="ECO:0007669"/>
    <property type="project" value="InterPro"/>
</dbReference>
<dbReference type="PRINTS" id="PR00954">
    <property type="entry name" value="FLGMOTORFLIG"/>
</dbReference>
<dbReference type="InterPro" id="IPR028263">
    <property type="entry name" value="FliG_N"/>
</dbReference>
<keyword evidence="9" id="KW-0975">Bacterial flagellum</keyword>
<dbReference type="GO" id="GO:0071973">
    <property type="term" value="P:bacterial-type flagellum-dependent cell motility"/>
    <property type="evidence" value="ECO:0007669"/>
    <property type="project" value="InterPro"/>
</dbReference>
<evidence type="ECO:0000259" key="13">
    <source>
        <dbReference type="Pfam" id="PF14842"/>
    </source>
</evidence>
<dbReference type="InterPro" id="IPR011002">
    <property type="entry name" value="FliG_a-hlx"/>
</dbReference>
<evidence type="ECO:0000256" key="5">
    <source>
        <dbReference type="ARBA" id="ARBA00022475"/>
    </source>
</evidence>
<keyword evidence="14" id="KW-0282">Flagellum</keyword>
<evidence type="ECO:0000259" key="12">
    <source>
        <dbReference type="Pfam" id="PF14841"/>
    </source>
</evidence>
<dbReference type="InterPro" id="IPR023087">
    <property type="entry name" value="Flg_Motor_Flig_C"/>
</dbReference>
<keyword evidence="5" id="KW-1003">Cell membrane</keyword>
<evidence type="ECO:0000256" key="8">
    <source>
        <dbReference type="ARBA" id="ARBA00023136"/>
    </source>
</evidence>
<comment type="similarity">
    <text evidence="3">Belongs to the FliG family.</text>
</comment>
<dbReference type="Proteomes" id="UP000595224">
    <property type="component" value="Chromosome"/>
</dbReference>
<accession>A0A7T3V5V9</accession>
<feature type="region of interest" description="Disordered" evidence="10">
    <location>
        <begin position="1"/>
        <end position="48"/>
    </location>
</feature>
<dbReference type="AlphaFoldDB" id="A0A7T3V5V9"/>
<proteinExistence type="inferred from homology"/>
<dbReference type="InterPro" id="IPR000090">
    <property type="entry name" value="Flg_Motor_Flig"/>
</dbReference>
<evidence type="ECO:0000256" key="6">
    <source>
        <dbReference type="ARBA" id="ARBA00022500"/>
    </source>
</evidence>
<keyword evidence="7" id="KW-0283">Flagellar rotation</keyword>
<sequence>MDLNDYRLNAYAHASKISDDKDEKKSEHPKSVSREIRHSSPKGREPLVHKPIFDRVNSRLSEISQQAKQDQLEKDNIKQAELAAKTGAWFQKKNATDDDVREAASALTSGGLLKVPGAAGEEDGIYRRVAKFLVIIGVDEAAKIIPHLTEEQTEKIIPEIATIRSIEPEEATQILEEFDSLVKKAREEGGIETARNILTKAYGTKKAEDLLSRSVKFPEGKPFVYLEDADPERIALLISGESVGVQALVLSQIEPKKAAAVINSFDVQKKKDIILRLAKMKPVAPEVLEEINKSLHEKMLTQNTENSRNLDGRGVLAQILKRMSPSAESGIINTLSEQDPELGADLRRRLFTEEDVIGSDDRFIQNKLHSMEDKDIAILIHAKSDDFRNKILKNVSKTRGEIILDEERLAGTILRRDSEAITSAFFSYLRRAWENGDLRVSGRDEDEVYV</sequence>
<reference evidence="14 15" key="1">
    <citation type="submission" date="2020-11" db="EMBL/GenBank/DDBJ databases">
        <title>Treponema Peruensis nv. sp., first commensal Treponema isolated from human feces.</title>
        <authorList>
            <person name="Belkhou C."/>
            <person name="Raes J."/>
        </authorList>
    </citation>
    <scope>NUCLEOTIDE SEQUENCE [LARGE SCALE GENOMIC DNA]</scope>
    <source>
        <strain evidence="14 15">RCC2812</strain>
    </source>
</reference>
<evidence type="ECO:0000256" key="1">
    <source>
        <dbReference type="ARBA" id="ARBA00004117"/>
    </source>
</evidence>
<evidence type="ECO:0000259" key="11">
    <source>
        <dbReference type="Pfam" id="PF01706"/>
    </source>
</evidence>
<feature type="compositionally biased region" description="Basic and acidic residues" evidence="10">
    <location>
        <begin position="16"/>
        <end position="48"/>
    </location>
</feature>
<evidence type="ECO:0000313" key="14">
    <source>
        <dbReference type="EMBL" id="QQA01978.1"/>
    </source>
</evidence>
<keyword evidence="15" id="KW-1185">Reference proteome</keyword>
<dbReference type="InterPro" id="IPR032779">
    <property type="entry name" value="FliG_M"/>
</dbReference>
<evidence type="ECO:0000256" key="2">
    <source>
        <dbReference type="ARBA" id="ARBA00004413"/>
    </source>
</evidence>
<evidence type="ECO:0000256" key="4">
    <source>
        <dbReference type="ARBA" id="ARBA00021870"/>
    </source>
</evidence>
<keyword evidence="14" id="KW-0966">Cell projection</keyword>
<dbReference type="SUPFAM" id="SSF48029">
    <property type="entry name" value="FliG"/>
    <property type="match status" value="2"/>
</dbReference>
<dbReference type="GO" id="GO:0005886">
    <property type="term" value="C:plasma membrane"/>
    <property type="evidence" value="ECO:0007669"/>
    <property type="project" value="UniProtKB-SubCell"/>
</dbReference>
<organism evidence="14 15">
    <name type="scientific">Treponema peruense</name>
    <dbReference type="NCBI Taxonomy" id="2787628"/>
    <lineage>
        <taxon>Bacteria</taxon>
        <taxon>Pseudomonadati</taxon>
        <taxon>Spirochaetota</taxon>
        <taxon>Spirochaetia</taxon>
        <taxon>Spirochaetales</taxon>
        <taxon>Treponemataceae</taxon>
        <taxon>Treponema</taxon>
    </lineage>
</organism>
<dbReference type="Pfam" id="PF01706">
    <property type="entry name" value="FliG_C"/>
    <property type="match status" value="1"/>
</dbReference>
<dbReference type="GO" id="GO:0009425">
    <property type="term" value="C:bacterial-type flagellum basal body"/>
    <property type="evidence" value="ECO:0007669"/>
    <property type="project" value="UniProtKB-SubCell"/>
</dbReference>
<feature type="domain" description="Flagellar motor switch protein FliG C-terminal" evidence="11">
    <location>
        <begin position="334"/>
        <end position="439"/>
    </location>
</feature>
<keyword evidence="14" id="KW-0969">Cilium</keyword>
<evidence type="ECO:0000256" key="7">
    <source>
        <dbReference type="ARBA" id="ARBA00022779"/>
    </source>
</evidence>
<name>A0A7T3V5V9_9SPIR</name>
<dbReference type="RefSeq" id="WP_198443466.1">
    <property type="nucleotide sequence ID" value="NZ_CBCSHE010000004.1"/>
</dbReference>
<feature type="domain" description="Flagellar motor switch protein FliG middle" evidence="12">
    <location>
        <begin position="231"/>
        <end position="304"/>
    </location>
</feature>
<comment type="subcellular location">
    <subcellularLocation>
        <location evidence="1">Bacterial flagellum basal body</location>
    </subcellularLocation>
    <subcellularLocation>
        <location evidence="2">Cell membrane</location>
        <topology evidence="2">Peripheral membrane protein</topology>
        <orientation evidence="2">Cytoplasmic side</orientation>
    </subcellularLocation>
</comment>
<dbReference type="Pfam" id="PF14842">
    <property type="entry name" value="FliG_N"/>
    <property type="match status" value="1"/>
</dbReference>
<evidence type="ECO:0000256" key="9">
    <source>
        <dbReference type="ARBA" id="ARBA00023143"/>
    </source>
</evidence>
<dbReference type="EMBL" id="CP064936">
    <property type="protein sequence ID" value="QQA01978.1"/>
    <property type="molecule type" value="Genomic_DNA"/>
</dbReference>
<evidence type="ECO:0000256" key="3">
    <source>
        <dbReference type="ARBA" id="ARBA00010299"/>
    </source>
</evidence>
<dbReference type="GO" id="GO:0006935">
    <property type="term" value="P:chemotaxis"/>
    <property type="evidence" value="ECO:0007669"/>
    <property type="project" value="UniProtKB-KW"/>
</dbReference>
<protein>
    <recommendedName>
        <fullName evidence="4">Flagellar motor switch protein FliG</fullName>
    </recommendedName>
</protein>
<dbReference type="PANTHER" id="PTHR30534:SF0">
    <property type="entry name" value="FLAGELLAR MOTOR SWITCH PROTEIN FLIG"/>
    <property type="match status" value="1"/>
</dbReference>
<dbReference type="Pfam" id="PF14841">
    <property type="entry name" value="FliG_M"/>
    <property type="match status" value="1"/>
</dbReference>
<keyword evidence="8" id="KW-0472">Membrane</keyword>
<dbReference type="PANTHER" id="PTHR30534">
    <property type="entry name" value="FLAGELLAR MOTOR SWITCH PROTEIN FLIG"/>
    <property type="match status" value="1"/>
</dbReference>
<dbReference type="Gene3D" id="1.10.220.30">
    <property type="match status" value="3"/>
</dbReference>
<feature type="domain" description="Flagellar motor switch protein FliG N-terminal" evidence="13">
    <location>
        <begin position="127"/>
        <end position="223"/>
    </location>
</feature>